<dbReference type="PANTHER" id="PTHR43654">
    <property type="entry name" value="GLUTAMATE 5-KINASE"/>
    <property type="match status" value="1"/>
</dbReference>
<dbReference type="EMBL" id="JAPWDO010000001">
    <property type="protein sequence ID" value="KAJ5486372.1"/>
    <property type="molecule type" value="Genomic_DNA"/>
</dbReference>
<dbReference type="Pfam" id="PF01472">
    <property type="entry name" value="PUA"/>
    <property type="match status" value="1"/>
</dbReference>
<organism evidence="13 14">
    <name type="scientific">Penicillium desertorum</name>
    <dbReference type="NCBI Taxonomy" id="1303715"/>
    <lineage>
        <taxon>Eukaryota</taxon>
        <taxon>Fungi</taxon>
        <taxon>Dikarya</taxon>
        <taxon>Ascomycota</taxon>
        <taxon>Pezizomycotina</taxon>
        <taxon>Eurotiomycetes</taxon>
        <taxon>Eurotiomycetidae</taxon>
        <taxon>Eurotiales</taxon>
        <taxon>Aspergillaceae</taxon>
        <taxon>Penicillium</taxon>
    </lineage>
</organism>
<dbReference type="GO" id="GO:1901607">
    <property type="term" value="P:alpha-amino acid biosynthetic process"/>
    <property type="evidence" value="ECO:0007669"/>
    <property type="project" value="UniProtKB-ARBA"/>
</dbReference>
<dbReference type="NCBIfam" id="TIGR01027">
    <property type="entry name" value="proB"/>
    <property type="match status" value="1"/>
</dbReference>
<evidence type="ECO:0000256" key="2">
    <source>
        <dbReference type="ARBA" id="ARBA00022490"/>
    </source>
</evidence>
<reference evidence="13" key="2">
    <citation type="journal article" date="2023" name="IMA Fungus">
        <title>Comparative genomic study of the Penicillium genus elucidates a diverse pangenome and 15 lateral gene transfer events.</title>
        <authorList>
            <person name="Petersen C."/>
            <person name="Sorensen T."/>
            <person name="Nielsen M.R."/>
            <person name="Sondergaard T.E."/>
            <person name="Sorensen J.L."/>
            <person name="Fitzpatrick D.A."/>
            <person name="Frisvad J.C."/>
            <person name="Nielsen K.L."/>
        </authorList>
    </citation>
    <scope>NUCLEOTIDE SEQUENCE</scope>
    <source>
        <strain evidence="13">IBT 17660</strain>
    </source>
</reference>
<evidence type="ECO:0000256" key="5">
    <source>
        <dbReference type="ARBA" id="ARBA00022679"/>
    </source>
</evidence>
<gene>
    <name evidence="13" type="ORF">N7530_000672</name>
</gene>
<dbReference type="PANTHER" id="PTHR43654:SF3">
    <property type="entry name" value="GLUTAMATE 5-KINASE"/>
    <property type="match status" value="1"/>
</dbReference>
<sequence>MATSSGLTIVIKLGTSSIVDEKTHEPILSILTLIVETVAKLHRDGHRVVLVSSGAVGVGLRRMNVDERPTYLPRIQALAAVGQCRLMSLWDNLFSHLRVPVAQILLTRNDIADRTQYVNAQNTFGQLFDMGVIPIVNENDTLAVSEIKFGDNDTLSAITAAMIKADYLFLMTDVDCLYSANPRTNPDAKPIEVVTDISSLEADVSSAGSSLGTGGMSTKIVAAKLGTSAGVTTVITKSSKPGNVHDIVKYLQYLEARSNGVTTDDQHETPTAPPFIPDSSVQIPRFNHGHSGYFTDSYHALLNNANLLPVGVVGVDGHFGQQESVRLVVVDRPSPDALNGDFIHHSEEPKEVGRALVNYGSIEITHIKGHRSTQIETLLGYADSDYVAMRENISFHPEHRKHPATPSLTPALEEWKSP</sequence>
<dbReference type="InterPro" id="IPR001057">
    <property type="entry name" value="Glu/AcGlu_kinase"/>
</dbReference>
<evidence type="ECO:0000256" key="4">
    <source>
        <dbReference type="ARBA" id="ARBA00022650"/>
    </source>
</evidence>
<comment type="caution">
    <text evidence="13">The sequence shown here is derived from an EMBL/GenBank/DDBJ whole genome shotgun (WGS) entry which is preliminary data.</text>
</comment>
<dbReference type="PRINTS" id="PR00474">
    <property type="entry name" value="GLU5KINASE"/>
</dbReference>
<keyword evidence="3" id="KW-0028">Amino-acid biosynthesis</keyword>
<dbReference type="SUPFAM" id="SSF88697">
    <property type="entry name" value="PUA domain-like"/>
    <property type="match status" value="1"/>
</dbReference>
<dbReference type="AlphaFoldDB" id="A0A9W9X8P4"/>
<evidence type="ECO:0000259" key="11">
    <source>
        <dbReference type="Pfam" id="PF00696"/>
    </source>
</evidence>
<evidence type="ECO:0000256" key="10">
    <source>
        <dbReference type="SAM" id="MobiDB-lite"/>
    </source>
</evidence>
<feature type="region of interest" description="Disordered" evidence="10">
    <location>
        <begin position="397"/>
        <end position="418"/>
    </location>
</feature>
<evidence type="ECO:0000256" key="7">
    <source>
        <dbReference type="ARBA" id="ARBA00022777"/>
    </source>
</evidence>
<evidence type="ECO:0008006" key="15">
    <source>
        <dbReference type="Google" id="ProtNLM"/>
    </source>
</evidence>
<dbReference type="Gene3D" id="3.40.1160.10">
    <property type="entry name" value="Acetylglutamate kinase-like"/>
    <property type="match status" value="2"/>
</dbReference>
<dbReference type="GO" id="GO:0004349">
    <property type="term" value="F:glutamate 5-kinase activity"/>
    <property type="evidence" value="ECO:0007669"/>
    <property type="project" value="InterPro"/>
</dbReference>
<evidence type="ECO:0000313" key="14">
    <source>
        <dbReference type="Proteomes" id="UP001147760"/>
    </source>
</evidence>
<dbReference type="InterPro" id="IPR001048">
    <property type="entry name" value="Asp/Glu/Uridylate_kinase"/>
</dbReference>
<dbReference type="GO" id="GO:0005829">
    <property type="term" value="C:cytosol"/>
    <property type="evidence" value="ECO:0007669"/>
    <property type="project" value="TreeGrafter"/>
</dbReference>
<feature type="domain" description="Aspartate/glutamate/uridylate kinase" evidence="11">
    <location>
        <begin position="8"/>
        <end position="230"/>
    </location>
</feature>
<dbReference type="FunFam" id="3.40.1160.10:FF:000020">
    <property type="entry name" value="Glutamate 5-kinase"/>
    <property type="match status" value="1"/>
</dbReference>
<dbReference type="FunFam" id="2.30.130.10:FF:000008">
    <property type="entry name" value="Glutamate 5-kinase"/>
    <property type="match status" value="1"/>
</dbReference>
<feature type="domain" description="PUA" evidence="12">
    <location>
        <begin position="298"/>
        <end position="377"/>
    </location>
</feature>
<evidence type="ECO:0000256" key="6">
    <source>
        <dbReference type="ARBA" id="ARBA00022741"/>
    </source>
</evidence>
<evidence type="ECO:0000313" key="13">
    <source>
        <dbReference type="EMBL" id="KAJ5486372.1"/>
    </source>
</evidence>
<dbReference type="CDD" id="cd04242">
    <property type="entry name" value="AAK_G5K_ProB"/>
    <property type="match status" value="1"/>
</dbReference>
<dbReference type="OrthoDB" id="409889at2759"/>
<evidence type="ECO:0000256" key="3">
    <source>
        <dbReference type="ARBA" id="ARBA00022605"/>
    </source>
</evidence>
<keyword evidence="8" id="KW-0067">ATP-binding</keyword>
<dbReference type="InterPro" id="IPR036393">
    <property type="entry name" value="AceGlu_kinase-like_sf"/>
</dbReference>
<dbReference type="Gene3D" id="2.30.130.10">
    <property type="entry name" value="PUA domain"/>
    <property type="match status" value="1"/>
</dbReference>
<proteinExistence type="inferred from homology"/>
<dbReference type="HAMAP" id="MF_00456">
    <property type="entry name" value="ProB"/>
    <property type="match status" value="1"/>
</dbReference>
<keyword evidence="14" id="KW-1185">Reference proteome</keyword>
<dbReference type="GO" id="GO:0003723">
    <property type="term" value="F:RNA binding"/>
    <property type="evidence" value="ECO:0007669"/>
    <property type="project" value="InterPro"/>
</dbReference>
<evidence type="ECO:0000259" key="12">
    <source>
        <dbReference type="Pfam" id="PF01472"/>
    </source>
</evidence>
<dbReference type="GO" id="GO:0005524">
    <property type="term" value="F:ATP binding"/>
    <property type="evidence" value="ECO:0007669"/>
    <property type="project" value="UniProtKB-KW"/>
</dbReference>
<dbReference type="PROSITE" id="PS50890">
    <property type="entry name" value="PUA"/>
    <property type="match status" value="1"/>
</dbReference>
<dbReference type="PROSITE" id="PS00902">
    <property type="entry name" value="GLUTAMATE_5_KINASE"/>
    <property type="match status" value="1"/>
</dbReference>
<dbReference type="InterPro" id="IPR011529">
    <property type="entry name" value="Glu_5kinase"/>
</dbReference>
<dbReference type="InterPro" id="IPR015947">
    <property type="entry name" value="PUA-like_sf"/>
</dbReference>
<dbReference type="Proteomes" id="UP001147760">
    <property type="component" value="Unassembled WGS sequence"/>
</dbReference>
<dbReference type="SUPFAM" id="SSF53633">
    <property type="entry name" value="Carbamate kinase-like"/>
    <property type="match status" value="1"/>
</dbReference>
<keyword evidence="7" id="KW-0418">Kinase</keyword>
<keyword evidence="5" id="KW-0808">Transferase</keyword>
<protein>
    <recommendedName>
        <fullName evidence="15">Glutamate 5-kinase</fullName>
    </recommendedName>
</protein>
<dbReference type="PIRSF" id="PIRSF000729">
    <property type="entry name" value="GK"/>
    <property type="match status" value="1"/>
</dbReference>
<dbReference type="CDD" id="cd21157">
    <property type="entry name" value="PUA_G5K"/>
    <property type="match status" value="1"/>
</dbReference>
<dbReference type="InterPro" id="IPR041739">
    <property type="entry name" value="G5K_ProB"/>
</dbReference>
<dbReference type="InterPro" id="IPR005715">
    <property type="entry name" value="Glu_5kinase/COase_Synthase"/>
</dbReference>
<keyword evidence="2" id="KW-0963">Cytoplasm</keyword>
<reference evidence="13" key="1">
    <citation type="submission" date="2022-12" db="EMBL/GenBank/DDBJ databases">
        <authorList>
            <person name="Petersen C."/>
        </authorList>
    </citation>
    <scope>NUCLEOTIDE SEQUENCE</scope>
    <source>
        <strain evidence="13">IBT 17660</strain>
    </source>
</reference>
<dbReference type="InterPro" id="IPR019797">
    <property type="entry name" value="Glutamate_5-kinase_CS"/>
</dbReference>
<comment type="similarity">
    <text evidence="9">Belongs to the glutamate 5-kinase family.</text>
</comment>
<dbReference type="Pfam" id="PF00696">
    <property type="entry name" value="AA_kinase"/>
    <property type="match status" value="1"/>
</dbReference>
<comment type="subcellular location">
    <subcellularLocation>
        <location evidence="1">Cytoplasm</location>
    </subcellularLocation>
</comment>
<keyword evidence="4" id="KW-0641">Proline biosynthesis</keyword>
<evidence type="ECO:0000256" key="8">
    <source>
        <dbReference type="ARBA" id="ARBA00022840"/>
    </source>
</evidence>
<name>A0A9W9X8P4_9EURO</name>
<keyword evidence="6" id="KW-0547">Nucleotide-binding</keyword>
<accession>A0A9W9X8P4</accession>
<dbReference type="InterPro" id="IPR002478">
    <property type="entry name" value="PUA"/>
</dbReference>
<evidence type="ECO:0000256" key="9">
    <source>
        <dbReference type="ARBA" id="ARBA00061601"/>
    </source>
</evidence>
<dbReference type="InterPro" id="IPR036974">
    <property type="entry name" value="PUA_sf"/>
</dbReference>
<evidence type="ECO:0000256" key="1">
    <source>
        <dbReference type="ARBA" id="ARBA00004496"/>
    </source>
</evidence>